<evidence type="ECO:0000256" key="1">
    <source>
        <dbReference type="ARBA" id="ARBA00004236"/>
    </source>
</evidence>
<proteinExistence type="predicted"/>
<dbReference type="GO" id="GO:0005886">
    <property type="term" value="C:plasma membrane"/>
    <property type="evidence" value="ECO:0007669"/>
    <property type="project" value="UniProtKB-SubCell"/>
</dbReference>
<keyword evidence="3 4" id="KW-0472">Membrane</keyword>
<organism evidence="7 8">
    <name type="scientific">Thiohalomonas denitrificans</name>
    <dbReference type="NCBI Taxonomy" id="415747"/>
    <lineage>
        <taxon>Bacteria</taxon>
        <taxon>Pseudomonadati</taxon>
        <taxon>Pseudomonadota</taxon>
        <taxon>Gammaproteobacteria</taxon>
        <taxon>Thiohalomonadales</taxon>
        <taxon>Thiohalomonadaceae</taxon>
        <taxon>Thiohalomonas</taxon>
    </lineage>
</organism>
<dbReference type="PANTHER" id="PTHR30224:SF4">
    <property type="entry name" value="ELECTRON TRANSPORT PROTEIN YCCM-RELATED"/>
    <property type="match status" value="1"/>
</dbReference>
<evidence type="ECO:0000313" key="7">
    <source>
        <dbReference type="EMBL" id="SCZ65537.1"/>
    </source>
</evidence>
<dbReference type="InterPro" id="IPR017896">
    <property type="entry name" value="4Fe4S_Fe-S-bd"/>
</dbReference>
<feature type="transmembrane region" description="Helical" evidence="4">
    <location>
        <begin position="421"/>
        <end position="442"/>
    </location>
</feature>
<protein>
    <submittedName>
        <fullName evidence="7">NosR/NirI family transcriptional regulator, nitrous oxide reductase regulator</fullName>
    </submittedName>
</protein>
<feature type="transmembrane region" description="Helical" evidence="4">
    <location>
        <begin position="555"/>
        <end position="575"/>
    </location>
</feature>
<feature type="chain" id="PRO_5011689107" evidence="5">
    <location>
        <begin position="24"/>
        <end position="722"/>
    </location>
</feature>
<dbReference type="InterPro" id="IPR052378">
    <property type="entry name" value="NosR_regulator"/>
</dbReference>
<accession>A0A1G5QUV8</accession>
<dbReference type="PIRSF" id="PIRSF036354">
    <property type="entry name" value="NosR"/>
    <property type="match status" value="1"/>
</dbReference>
<dbReference type="AlphaFoldDB" id="A0A1G5QUV8"/>
<feature type="transmembrane region" description="Helical" evidence="4">
    <location>
        <begin position="454"/>
        <end position="479"/>
    </location>
</feature>
<dbReference type="SMART" id="SM00900">
    <property type="entry name" value="FMN_bind"/>
    <property type="match status" value="1"/>
</dbReference>
<name>A0A1G5QUV8_9GAMM</name>
<dbReference type="InterPro" id="IPR011399">
    <property type="entry name" value="NosR"/>
</dbReference>
<dbReference type="GO" id="GO:0003677">
    <property type="term" value="F:DNA binding"/>
    <property type="evidence" value="ECO:0007669"/>
    <property type="project" value="InterPro"/>
</dbReference>
<feature type="signal peptide" evidence="5">
    <location>
        <begin position="1"/>
        <end position="23"/>
    </location>
</feature>
<comment type="subcellular location">
    <subcellularLocation>
        <location evidence="1">Cell membrane</location>
    </subcellularLocation>
</comment>
<dbReference type="NCBIfam" id="NF046105">
    <property type="entry name" value="TransRegNosR"/>
    <property type="match status" value="1"/>
</dbReference>
<evidence type="ECO:0000259" key="6">
    <source>
        <dbReference type="SMART" id="SM00900"/>
    </source>
</evidence>
<evidence type="ECO:0000313" key="8">
    <source>
        <dbReference type="Proteomes" id="UP000199648"/>
    </source>
</evidence>
<keyword evidence="5" id="KW-0732">Signal</keyword>
<dbReference type="Proteomes" id="UP000199648">
    <property type="component" value="Unassembled WGS sequence"/>
</dbReference>
<evidence type="ECO:0000256" key="3">
    <source>
        <dbReference type="ARBA" id="ARBA00023136"/>
    </source>
</evidence>
<evidence type="ECO:0000256" key="4">
    <source>
        <dbReference type="SAM" id="Phobius"/>
    </source>
</evidence>
<evidence type="ECO:0000256" key="5">
    <source>
        <dbReference type="SAM" id="SignalP"/>
    </source>
</evidence>
<reference evidence="7 8" key="1">
    <citation type="submission" date="2016-10" db="EMBL/GenBank/DDBJ databases">
        <authorList>
            <person name="de Groot N.N."/>
        </authorList>
    </citation>
    <scope>NUCLEOTIDE SEQUENCE [LARGE SCALE GENOMIC DNA]</scope>
    <source>
        <strain evidence="7 8">HLD2</strain>
    </source>
</reference>
<dbReference type="InterPro" id="IPR007329">
    <property type="entry name" value="FMN-bd"/>
</dbReference>
<dbReference type="STRING" id="415747.SAMN03097708_02836"/>
<dbReference type="EMBL" id="FMWD01000010">
    <property type="protein sequence ID" value="SCZ65537.1"/>
    <property type="molecule type" value="Genomic_DNA"/>
</dbReference>
<keyword evidence="4" id="KW-0812">Transmembrane</keyword>
<keyword evidence="2" id="KW-1003">Cell membrane</keyword>
<gene>
    <name evidence="7" type="ORF">SAMN03097708_02836</name>
</gene>
<evidence type="ECO:0000256" key="2">
    <source>
        <dbReference type="ARBA" id="ARBA00022475"/>
    </source>
</evidence>
<dbReference type="Pfam" id="PF12801">
    <property type="entry name" value="Fer4_5"/>
    <property type="match status" value="2"/>
</dbReference>
<dbReference type="PANTHER" id="PTHR30224">
    <property type="entry name" value="ELECTRON TRANSPORT PROTEIN"/>
    <property type="match status" value="1"/>
</dbReference>
<feature type="transmembrane region" description="Helical" evidence="4">
    <location>
        <begin position="499"/>
        <end position="527"/>
    </location>
</feature>
<keyword evidence="4" id="KW-1133">Transmembrane helix</keyword>
<feature type="domain" description="FMN-binding" evidence="6">
    <location>
        <begin position="76"/>
        <end position="169"/>
    </location>
</feature>
<dbReference type="SUPFAM" id="SSF54862">
    <property type="entry name" value="4Fe-4S ferredoxins"/>
    <property type="match status" value="1"/>
</dbReference>
<sequence length="722" mass="81581">MIGRWVRAALFFMLLLTFGLAQAQTADELYPQAQDFFPEADRYSEFSGEPSAAEAYRGDELLGYLLVTDDVVRIPAYSGKPVNLLVGMDTSGVITGTEVLEHHEPILLVGIPEQKLFDFAEQYVGLSVRDRVRVGGGGKETDINVDAVSGATVTVVVVGQSIMRSARKLAVSRGIIEPIQQVTAEPGRVLEDVYRDADWETLTGDGSVRRLYLDFESVEAAFAGTDGEGKGPKPAPGCAELPADDPCHTLINLYYTHLNPPTIGKNLLGDSQYEWLMGTLEEGEHAVALMANGAYSFKGSGYVRGGIFDRIQIEQDRTTINFRDTDYHRLSDVYAEGIPDFHEMGIFIIREESGFDPGRDWQLELLVMREVGPLDRIFSTFGAEYRLPDEYVERPEPAAAATADEEEAIWVSIWKDKPFQIGVLGAALLLLTAILFFQDWLVRRARLFWLVRNGFLVFTVFFVGWYTLAQLSIVNVLTFTDAVFHGFSWDTFLLDPLMFILWSYVALTLLLWGRGVYCGWLCPFGALQELLNKIARYVGIRQFDFPQLVHERLWAVKYIILVVLFGVSLQSIGAAERMAEVEPFKTTIMLKFQREWSYVFYAVILLAISVVNRKFYCKYVCPLGAALAVPARLRLFDWWLRRRKECGKPCQVCAKECEVQAIHPTGEINPNECHFCLDCQATYWNDHKCPPLVERRKRKEMRMAKREVAVELPKKHKADIGA</sequence>
<dbReference type="GO" id="GO:0045893">
    <property type="term" value="P:positive regulation of DNA-templated transcription"/>
    <property type="evidence" value="ECO:0007669"/>
    <property type="project" value="InterPro"/>
</dbReference>
<dbReference type="Pfam" id="PF04205">
    <property type="entry name" value="FMN_bind"/>
    <property type="match status" value="1"/>
</dbReference>
<keyword evidence="8" id="KW-1185">Reference proteome</keyword>
<dbReference type="GO" id="GO:0010181">
    <property type="term" value="F:FMN binding"/>
    <property type="evidence" value="ECO:0007669"/>
    <property type="project" value="InterPro"/>
</dbReference>
<feature type="transmembrane region" description="Helical" evidence="4">
    <location>
        <begin position="595"/>
        <end position="612"/>
    </location>
</feature>